<evidence type="ECO:0000313" key="16">
    <source>
        <dbReference type="EMBL" id="MBP2026693.1"/>
    </source>
</evidence>
<dbReference type="RefSeq" id="WP_209658985.1">
    <property type="nucleotide sequence ID" value="NZ_JAGGLI010000003.1"/>
</dbReference>
<evidence type="ECO:0000256" key="12">
    <source>
        <dbReference type="ARBA" id="ARBA00048555"/>
    </source>
</evidence>
<evidence type="ECO:0000256" key="8">
    <source>
        <dbReference type="ARBA" id="ARBA00022840"/>
    </source>
</evidence>
<organism evidence="16 17">
    <name type="scientific">Acetoanaerobium pronyense</name>
    <dbReference type="NCBI Taxonomy" id="1482736"/>
    <lineage>
        <taxon>Bacteria</taxon>
        <taxon>Bacillati</taxon>
        <taxon>Bacillota</taxon>
        <taxon>Clostridia</taxon>
        <taxon>Peptostreptococcales</taxon>
        <taxon>Filifactoraceae</taxon>
        <taxon>Acetoanaerobium</taxon>
    </lineage>
</organism>
<dbReference type="GO" id="GO:0008817">
    <property type="term" value="F:corrinoid adenosyltransferase activity"/>
    <property type="evidence" value="ECO:0007669"/>
    <property type="project" value="UniProtKB-EC"/>
</dbReference>
<dbReference type="InterPro" id="IPR016030">
    <property type="entry name" value="CblAdoTrfase-like"/>
</dbReference>
<sequence>MKIYTKTGDKGETSLYDGARVRKDSVKVEAYGTVDELNSHLGFAKNFIEDEDVRQKIFKVQKKLFFVAGELATEDTSKFKNKIQEEHVLALEGWIDEYLEKIDKVDAFIVPGTSKGSAALHVARTVCRRAERRILALAREEEVNPHLIKFVNRLSDTIYALARYSEKEIILMDFEEMAKEKL</sequence>
<evidence type="ECO:0000259" key="15">
    <source>
        <dbReference type="Pfam" id="PF01923"/>
    </source>
</evidence>
<dbReference type="InterPro" id="IPR029499">
    <property type="entry name" value="PduO-typ"/>
</dbReference>
<dbReference type="NCBIfam" id="TIGR00636">
    <property type="entry name" value="PduO_Nterm"/>
    <property type="match status" value="1"/>
</dbReference>
<feature type="domain" description="Cobalamin adenosyltransferase-like" evidence="15">
    <location>
        <begin position="3"/>
        <end position="164"/>
    </location>
</feature>
<keyword evidence="8 14" id="KW-0067">ATP-binding</keyword>
<keyword evidence="6 14" id="KW-0808">Transferase</keyword>
<keyword evidence="17" id="KW-1185">Reference proteome</keyword>
<comment type="caution">
    <text evidence="16">The sequence shown here is derived from an EMBL/GenBank/DDBJ whole genome shotgun (WGS) entry which is preliminary data.</text>
</comment>
<protein>
    <recommendedName>
        <fullName evidence="4 14">Corrinoid adenosyltransferase</fullName>
        <ecNumber evidence="3 14">2.5.1.17</ecNumber>
    </recommendedName>
    <alternativeName>
        <fullName evidence="9 14">Cob(II)alamin adenosyltransferase</fullName>
    </alternativeName>
    <alternativeName>
        <fullName evidence="11 14">Cob(II)yrinic acid a,c-diamide adenosyltransferase</fullName>
    </alternativeName>
    <alternativeName>
        <fullName evidence="10 14">Cobinamide/cobalamin adenosyltransferase</fullName>
    </alternativeName>
</protein>
<name>A0ABS4KG20_9FIRM</name>
<evidence type="ECO:0000256" key="1">
    <source>
        <dbReference type="ARBA" id="ARBA00005121"/>
    </source>
</evidence>
<dbReference type="SUPFAM" id="SSF89028">
    <property type="entry name" value="Cobalamin adenosyltransferase-like"/>
    <property type="match status" value="1"/>
</dbReference>
<dbReference type="EMBL" id="JAGGLI010000003">
    <property type="protein sequence ID" value="MBP2026693.1"/>
    <property type="molecule type" value="Genomic_DNA"/>
</dbReference>
<dbReference type="EC" id="2.5.1.17" evidence="3 14"/>
<evidence type="ECO:0000256" key="14">
    <source>
        <dbReference type="RuleBase" id="RU366026"/>
    </source>
</evidence>
<comment type="catalytic activity">
    <reaction evidence="13 14">
        <text>2 cob(II)alamin + reduced [electron-transfer flavoprotein] + 2 ATP = 2 adenosylcob(III)alamin + 2 triphosphate + oxidized [electron-transfer flavoprotein] + 3 H(+)</text>
        <dbReference type="Rhea" id="RHEA:28671"/>
        <dbReference type="Rhea" id="RHEA-COMP:10685"/>
        <dbReference type="Rhea" id="RHEA-COMP:10686"/>
        <dbReference type="ChEBI" id="CHEBI:15378"/>
        <dbReference type="ChEBI" id="CHEBI:16304"/>
        <dbReference type="ChEBI" id="CHEBI:18036"/>
        <dbReference type="ChEBI" id="CHEBI:18408"/>
        <dbReference type="ChEBI" id="CHEBI:30616"/>
        <dbReference type="ChEBI" id="CHEBI:57692"/>
        <dbReference type="ChEBI" id="CHEBI:58307"/>
        <dbReference type="EC" id="2.5.1.17"/>
    </reaction>
</comment>
<dbReference type="PANTHER" id="PTHR12213:SF0">
    <property type="entry name" value="CORRINOID ADENOSYLTRANSFERASE MMAB"/>
    <property type="match status" value="1"/>
</dbReference>
<dbReference type="Gene3D" id="1.20.1200.10">
    <property type="entry name" value="Cobalamin adenosyltransferase-like"/>
    <property type="match status" value="1"/>
</dbReference>
<reference evidence="16 17" key="1">
    <citation type="submission" date="2021-03" db="EMBL/GenBank/DDBJ databases">
        <title>Genomic Encyclopedia of Type Strains, Phase IV (KMG-IV): sequencing the most valuable type-strain genomes for metagenomic binning, comparative biology and taxonomic classification.</title>
        <authorList>
            <person name="Goeker M."/>
        </authorList>
    </citation>
    <scope>NUCLEOTIDE SEQUENCE [LARGE SCALE GENOMIC DNA]</scope>
    <source>
        <strain evidence="16 17">DSM 27512</strain>
    </source>
</reference>
<evidence type="ECO:0000256" key="11">
    <source>
        <dbReference type="ARBA" id="ARBA00033354"/>
    </source>
</evidence>
<evidence type="ECO:0000313" key="17">
    <source>
        <dbReference type="Proteomes" id="UP001314903"/>
    </source>
</evidence>
<proteinExistence type="inferred from homology"/>
<dbReference type="Proteomes" id="UP001314903">
    <property type="component" value="Unassembled WGS sequence"/>
</dbReference>
<comment type="similarity">
    <text evidence="2 14">Belongs to the Cob(I)alamin adenosyltransferase family.</text>
</comment>
<comment type="pathway">
    <text evidence="1 14">Cofactor biosynthesis; adenosylcobalamin biosynthesis; adenosylcobalamin from cob(II)yrinate a,c-diamide: step 2/7.</text>
</comment>
<evidence type="ECO:0000256" key="7">
    <source>
        <dbReference type="ARBA" id="ARBA00022741"/>
    </source>
</evidence>
<evidence type="ECO:0000256" key="10">
    <source>
        <dbReference type="ARBA" id="ARBA00033334"/>
    </source>
</evidence>
<evidence type="ECO:0000256" key="2">
    <source>
        <dbReference type="ARBA" id="ARBA00007487"/>
    </source>
</evidence>
<evidence type="ECO:0000256" key="3">
    <source>
        <dbReference type="ARBA" id="ARBA00012454"/>
    </source>
</evidence>
<dbReference type="Pfam" id="PF01923">
    <property type="entry name" value="Cob_adeno_trans"/>
    <property type="match status" value="1"/>
</dbReference>
<comment type="catalytic activity">
    <reaction evidence="12 14">
        <text>2 cob(II)yrinate a,c diamide + reduced [electron-transfer flavoprotein] + 2 ATP = 2 adenosylcob(III)yrinate a,c-diamide + 2 triphosphate + oxidized [electron-transfer flavoprotein] + 3 H(+)</text>
        <dbReference type="Rhea" id="RHEA:11528"/>
        <dbReference type="Rhea" id="RHEA-COMP:10685"/>
        <dbReference type="Rhea" id="RHEA-COMP:10686"/>
        <dbReference type="ChEBI" id="CHEBI:15378"/>
        <dbReference type="ChEBI" id="CHEBI:18036"/>
        <dbReference type="ChEBI" id="CHEBI:30616"/>
        <dbReference type="ChEBI" id="CHEBI:57692"/>
        <dbReference type="ChEBI" id="CHEBI:58307"/>
        <dbReference type="ChEBI" id="CHEBI:58503"/>
        <dbReference type="ChEBI" id="CHEBI:58537"/>
        <dbReference type="EC" id="2.5.1.17"/>
    </reaction>
</comment>
<keyword evidence="5 14" id="KW-0169">Cobalamin biosynthesis</keyword>
<evidence type="ECO:0000256" key="4">
    <source>
        <dbReference type="ARBA" id="ARBA00020963"/>
    </source>
</evidence>
<evidence type="ECO:0000256" key="5">
    <source>
        <dbReference type="ARBA" id="ARBA00022573"/>
    </source>
</evidence>
<dbReference type="PANTHER" id="PTHR12213">
    <property type="entry name" value="CORRINOID ADENOSYLTRANSFERASE"/>
    <property type="match status" value="1"/>
</dbReference>
<gene>
    <name evidence="16" type="ORF">J2Z35_000482</name>
</gene>
<evidence type="ECO:0000256" key="6">
    <source>
        <dbReference type="ARBA" id="ARBA00022679"/>
    </source>
</evidence>
<accession>A0ABS4KG20</accession>
<dbReference type="InterPro" id="IPR036451">
    <property type="entry name" value="CblAdoTrfase-like_sf"/>
</dbReference>
<evidence type="ECO:0000256" key="9">
    <source>
        <dbReference type="ARBA" id="ARBA00031529"/>
    </source>
</evidence>
<evidence type="ECO:0000256" key="13">
    <source>
        <dbReference type="ARBA" id="ARBA00048692"/>
    </source>
</evidence>
<keyword evidence="7 14" id="KW-0547">Nucleotide-binding</keyword>